<name>A0A6J4TS11_9BACT</name>
<feature type="non-terminal residue" evidence="2">
    <location>
        <position position="1"/>
    </location>
</feature>
<feature type="compositionally biased region" description="Low complexity" evidence="1">
    <location>
        <begin position="1"/>
        <end position="11"/>
    </location>
</feature>
<organism evidence="2">
    <name type="scientific">uncultured Thermomicrobiales bacterium</name>
    <dbReference type="NCBI Taxonomy" id="1645740"/>
    <lineage>
        <taxon>Bacteria</taxon>
        <taxon>Pseudomonadati</taxon>
        <taxon>Thermomicrobiota</taxon>
        <taxon>Thermomicrobia</taxon>
        <taxon>Thermomicrobiales</taxon>
        <taxon>environmental samples</taxon>
    </lineage>
</organism>
<evidence type="ECO:0000313" key="2">
    <source>
        <dbReference type="EMBL" id="CAA9531121.1"/>
    </source>
</evidence>
<evidence type="ECO:0000256" key="1">
    <source>
        <dbReference type="SAM" id="MobiDB-lite"/>
    </source>
</evidence>
<feature type="compositionally biased region" description="Basic and acidic residues" evidence="1">
    <location>
        <begin position="12"/>
        <end position="22"/>
    </location>
</feature>
<dbReference type="EMBL" id="CADCWE010000057">
    <property type="protein sequence ID" value="CAA9531121.1"/>
    <property type="molecule type" value="Genomic_DNA"/>
</dbReference>
<protein>
    <submittedName>
        <fullName evidence="2">Uncharacterized protein</fullName>
    </submittedName>
</protein>
<accession>A0A6J4TS11</accession>
<proteinExistence type="predicted"/>
<sequence length="51" mass="5458">ARRGSVRAARSVRGDAALRRCPGDSPRNPAARRFDRRGGTASARAPTAWPV</sequence>
<gene>
    <name evidence="2" type="ORF">AVDCRST_MAG73-961</name>
</gene>
<feature type="non-terminal residue" evidence="2">
    <location>
        <position position="51"/>
    </location>
</feature>
<feature type="region of interest" description="Disordered" evidence="1">
    <location>
        <begin position="1"/>
        <end position="51"/>
    </location>
</feature>
<dbReference type="AlphaFoldDB" id="A0A6J4TS11"/>
<reference evidence="2" key="1">
    <citation type="submission" date="2020-02" db="EMBL/GenBank/DDBJ databases">
        <authorList>
            <person name="Meier V. D."/>
        </authorList>
    </citation>
    <scope>NUCLEOTIDE SEQUENCE</scope>
    <source>
        <strain evidence="2">AVDCRST_MAG73</strain>
    </source>
</reference>